<proteinExistence type="predicted"/>
<dbReference type="AlphaFoldDB" id="A0A5J4VTQ5"/>
<sequence>MPSKPTKCDDDETEIVKHLVGFKYGYLTGLSNDDMKKYITRVGSVIGYIYRYNGKEEVGRSARLVFYRWEKNEAGNESWIYAFEDQYDTGSFNTYKYTEAKAPFLITGYTSSEFGGYYVLYFDCKNPLATTPETICECPTDPTALANDPRKGTICEEQVDLVPETQICTAKDTPSKECKCLAVKEGDYTKEKCEEDKASTEKEAAGSIRVSVPSSLWS</sequence>
<organism evidence="1 2">
    <name type="scientific">Streblomastix strix</name>
    <dbReference type="NCBI Taxonomy" id="222440"/>
    <lineage>
        <taxon>Eukaryota</taxon>
        <taxon>Metamonada</taxon>
        <taxon>Preaxostyla</taxon>
        <taxon>Oxymonadida</taxon>
        <taxon>Streblomastigidae</taxon>
        <taxon>Streblomastix</taxon>
    </lineage>
</organism>
<dbReference type="EMBL" id="SNRW01005154">
    <property type="protein sequence ID" value="KAA6385683.1"/>
    <property type="molecule type" value="Genomic_DNA"/>
</dbReference>
<comment type="caution">
    <text evidence="1">The sequence shown here is derived from an EMBL/GenBank/DDBJ whole genome shotgun (WGS) entry which is preliminary data.</text>
</comment>
<dbReference type="Proteomes" id="UP000324800">
    <property type="component" value="Unassembled WGS sequence"/>
</dbReference>
<reference evidence="1 2" key="1">
    <citation type="submission" date="2019-03" db="EMBL/GenBank/DDBJ databases">
        <title>Single cell metagenomics reveals metabolic interactions within the superorganism composed of flagellate Streblomastix strix and complex community of Bacteroidetes bacteria on its surface.</title>
        <authorList>
            <person name="Treitli S.C."/>
            <person name="Kolisko M."/>
            <person name="Husnik F."/>
            <person name="Keeling P."/>
            <person name="Hampl V."/>
        </authorList>
    </citation>
    <scope>NUCLEOTIDE SEQUENCE [LARGE SCALE GENOMIC DNA]</scope>
    <source>
        <strain evidence="1">ST1C</strain>
    </source>
</reference>
<protein>
    <submittedName>
        <fullName evidence="1">Uncharacterized protein</fullName>
    </submittedName>
</protein>
<evidence type="ECO:0000313" key="1">
    <source>
        <dbReference type="EMBL" id="KAA6385683.1"/>
    </source>
</evidence>
<gene>
    <name evidence="1" type="ORF">EZS28_018790</name>
</gene>
<name>A0A5J4VTQ5_9EUKA</name>
<evidence type="ECO:0000313" key="2">
    <source>
        <dbReference type="Proteomes" id="UP000324800"/>
    </source>
</evidence>
<accession>A0A5J4VTQ5</accession>